<evidence type="ECO:0000256" key="3">
    <source>
        <dbReference type="ARBA" id="ARBA00022553"/>
    </source>
</evidence>
<dbReference type="Gene3D" id="3.30.300.30">
    <property type="match status" value="2"/>
</dbReference>
<dbReference type="InterPro" id="IPR010071">
    <property type="entry name" value="AA_adenyl_dom"/>
</dbReference>
<feature type="domain" description="Carrier" evidence="4">
    <location>
        <begin position="1578"/>
        <end position="1653"/>
    </location>
</feature>
<evidence type="ECO:0000313" key="5">
    <source>
        <dbReference type="EMBL" id="MFC4517286.1"/>
    </source>
</evidence>
<dbReference type="Proteomes" id="UP001595990">
    <property type="component" value="Unassembled WGS sequence"/>
</dbReference>
<dbReference type="NCBIfam" id="TIGR01733">
    <property type="entry name" value="AA-adenyl-dom"/>
    <property type="match status" value="2"/>
</dbReference>
<dbReference type="Gene3D" id="1.10.1200.10">
    <property type="entry name" value="ACP-like"/>
    <property type="match status" value="2"/>
</dbReference>
<keyword evidence="2" id="KW-0596">Phosphopantetheine</keyword>
<evidence type="ECO:0000313" key="6">
    <source>
        <dbReference type="Proteomes" id="UP001595990"/>
    </source>
</evidence>
<dbReference type="Gene3D" id="3.30.559.30">
    <property type="entry name" value="Nonribosomal peptide synthetase, condensation domain"/>
    <property type="match status" value="2"/>
</dbReference>
<dbReference type="InterPro" id="IPR006162">
    <property type="entry name" value="Ppantetheine_attach_site"/>
</dbReference>
<dbReference type="EMBL" id="JBHSFS010000019">
    <property type="protein sequence ID" value="MFC4517286.1"/>
    <property type="molecule type" value="Genomic_DNA"/>
</dbReference>
<dbReference type="CDD" id="cd19531">
    <property type="entry name" value="LCL_NRPS-like"/>
    <property type="match status" value="2"/>
</dbReference>
<proteinExistence type="predicted"/>
<dbReference type="SUPFAM" id="SSF47336">
    <property type="entry name" value="ACP-like"/>
    <property type="match status" value="2"/>
</dbReference>
<feature type="domain" description="Carrier" evidence="4">
    <location>
        <begin position="518"/>
        <end position="593"/>
    </location>
</feature>
<evidence type="ECO:0000256" key="2">
    <source>
        <dbReference type="ARBA" id="ARBA00022450"/>
    </source>
</evidence>
<dbReference type="Pfam" id="PF00550">
    <property type="entry name" value="PP-binding"/>
    <property type="match status" value="2"/>
</dbReference>
<name>A0ABV9BTE7_9ACTN</name>
<dbReference type="InterPro" id="IPR009081">
    <property type="entry name" value="PP-bd_ACP"/>
</dbReference>
<dbReference type="SUPFAM" id="SSF52777">
    <property type="entry name" value="CoA-dependent acyltransferases"/>
    <property type="match status" value="4"/>
</dbReference>
<dbReference type="InterPro" id="IPR000873">
    <property type="entry name" value="AMP-dep_synth/lig_dom"/>
</dbReference>
<dbReference type="PANTHER" id="PTHR45527:SF1">
    <property type="entry name" value="FATTY ACID SYNTHASE"/>
    <property type="match status" value="1"/>
</dbReference>
<dbReference type="PROSITE" id="PS00455">
    <property type="entry name" value="AMP_BINDING"/>
    <property type="match status" value="2"/>
</dbReference>
<protein>
    <submittedName>
        <fullName evidence="5">Amino acid adenylation domain-containing protein</fullName>
    </submittedName>
</protein>
<evidence type="ECO:0000256" key="1">
    <source>
        <dbReference type="ARBA" id="ARBA00001957"/>
    </source>
</evidence>
<dbReference type="RefSeq" id="WP_417923981.1">
    <property type="nucleotide sequence ID" value="NZ_JBHSFS010000019.1"/>
</dbReference>
<dbReference type="CDD" id="cd05930">
    <property type="entry name" value="A_NRPS"/>
    <property type="match status" value="2"/>
</dbReference>
<dbReference type="PROSITE" id="PS00012">
    <property type="entry name" value="PHOSPHOPANTETHEINE"/>
    <property type="match status" value="1"/>
</dbReference>
<dbReference type="PROSITE" id="PS50075">
    <property type="entry name" value="CARRIER"/>
    <property type="match status" value="2"/>
</dbReference>
<dbReference type="InterPro" id="IPR020806">
    <property type="entry name" value="PKS_PP-bd"/>
</dbReference>
<dbReference type="InterPro" id="IPR025110">
    <property type="entry name" value="AMP-bd_C"/>
</dbReference>
<dbReference type="InterPro" id="IPR023213">
    <property type="entry name" value="CAT-like_dom_sf"/>
</dbReference>
<dbReference type="Pfam" id="PF00501">
    <property type="entry name" value="AMP-binding"/>
    <property type="match status" value="2"/>
</dbReference>
<organism evidence="5 6">
    <name type="scientific">Streptomyces ehimensis</name>
    <dbReference type="NCBI Taxonomy" id="68195"/>
    <lineage>
        <taxon>Bacteria</taxon>
        <taxon>Bacillati</taxon>
        <taxon>Actinomycetota</taxon>
        <taxon>Actinomycetes</taxon>
        <taxon>Kitasatosporales</taxon>
        <taxon>Streptomycetaceae</taxon>
        <taxon>Streptomyces</taxon>
    </lineage>
</organism>
<dbReference type="Gene3D" id="2.30.38.10">
    <property type="entry name" value="Luciferase, Domain 3"/>
    <property type="match status" value="2"/>
</dbReference>
<dbReference type="SMART" id="SM00823">
    <property type="entry name" value="PKS_PP"/>
    <property type="match status" value="2"/>
</dbReference>
<sequence>MAIENIAVADIIDQFELSVDAEPDKPAIVHGDLVLSYRELDSRANRLAHALIAAGVGVESVVATVLEPSADLLVAQLAVLKSGGAFLPIDHAQPERRLADLISRAGARVTIVADDGNGLALGDAAAVPVSEGTRGSAEAARPRVAASPDQLAYVIYTSGSTGRPKAVGVSRHALSQHASTIADRYELSAADCVLQAARTGVDVAIEQSLPPLTRGASVLVPAGRWGALELIEKIREARPTVVDLLPGYAQHILESDADATLDSIRLLLLGGDTVRPGDIRAWRRILPADAVIMNAYGPTEATITSVVGVVGSGVAGDGVVPIGVPVGGVRVYVADEDLRLVPVGVPGELLIGGEGVARGYVGQPGLTAERFVPDPFGGAGGRLYRSGDRCVWRADGVLEFVGRVDEQVKIRGFRVEPGEVEAVVAGHPGVAECLVMVREDRPGDRRLVAYVRPVAGAGVEPVSPVELRGLVQGSLPEYMVPAAFVRVPSFPLTVNGKVDRSALPVPEREDLAVSEGVEPVSEVERSVAEVWRRVLGVDRIGLHDNFFSLGGDSISATQVISQIRREHDVELPMSSIFDMPLLRDFAARVDGETARNQLAVTDVRNEDGRLSFAQQRLWFLDQYEPENGQYNVSISFRVRGDLREDVLKDAFRTVIERHDVLRTGFRKVLGRPALHVLDEANIPWEPVDLRWLGKVATREQEAKRRVREFMLRPFDLGRPPLLRLLSVRLGAAEWIVTITQHHIVTDWWSLGNLLDELSAAYAALLDGQSLNLPEPDIQYADYAAWQQQWLEGAELDRQLGYWRTQLSGHESAEVLPNRPRPPMRTTRGVSHDFQLDPTFLSELKGLAQEFGATLHMVLMSAVALLLARYTGRSDIAFGTASAGRNRSELENVLGFFVNTLVIRLSVEQNMTLADLLRSTREVSLAAYDHADLPFDKLVEDLSIDRDPSRTPLFQLMCVLENPAQPTPELAGLQVEEYDVPVEIAPFDLTVEFVETARGLRGRVLYAKDLFDERMIEQLAAGVRTGLQAMVADPGRRLAEVSILSEEHRRQLLTWGTAEHSHDGDGLVLRRFENQVAVRPDATAVVCEEDSLSYWELDERANRLAHHLRRNGIGPADVVGVSVWRSPELVVGMLAAFKAGAVYLPLDPELPTDRLAYMLSSAGASLVISDEDHGPAVNGDVPTVLLDDVWADDSLPATRPASAGHPDDIAYIVFTSGSTGRPKGVMVSQRSLDEHTAAMQESYAFKPDDRVLHFLAQGFDVSLEQVFTTLACGATLVLRGDERWSARDLVRRVDYHGITVLHLTPSHWQGLVALLESSPELRPDTIGLVIVGGEQMTRADADRSRTVFPTARHLNVYGPTEATITSVVGVVGSGVAGDGVVPIGVPVGGVRVYVADEDLRLVPVGVPGELLIGGEGVARGYVGQPGLTAERFVPDPFGGAGGRLYRSGDRCVWRADGVLEFVGRVDEQVKIRGFRVEPGEVEAVVAGHPGVAECLVMVREDRPGDRRLVAYVRPVAGAGVEPVSPVELRGLVQGSLPEYMVPAAFVRVPSFPLTVNGKVDRSALPVPEREDLAVSEGVEPVSEVERSVAEVWRRVLGVDRIGLHDNFFSLGGQSLLATEAVARLNDTFGIDLSLPMIFQEPTVAGLAALIEEKKADSVEATALPELAAFGSSEASLSYDQEGMWLQEQWHPGTAVHNVPVGLRLRGQLDRERMERAVQAVVARHGALRTVFPKTDPPVQRVLPEVSVPLRIVDLADHPAATREEQARAVAGRDAGEVFDLERGPLLRGTLYVLGPTDHLLVLTVHHIVSDGSSLGLLVEELGALYSGDRAVPELPVQYIDHAAWQRRWLTPEHMADRHDYWQRQLSGVPTELQLPTDRPRPAEQTFTGGCVAFRVEEATTQKLEKLASREGATLFMTALAGYALVLHRRTGQNDLLIGTPIASRTRVELQPLIGSFVNTLVIRSRKTAGMSLVDFLWATRDTVLKAVEHQDVPFEWLIDAAQAERGSARPPLVQAWLDFINIAEAKPALSGLDVEYTEVFDWPVHYEIQFDLWPERGGLDGEILYKTDLFDQETVREIAVEFRSILDGIAAESATVDELMAIADEALDEYRASRRVELENAGRAKLDRMLAGRAARSMTGGAQ</sequence>
<evidence type="ECO:0000259" key="4">
    <source>
        <dbReference type="PROSITE" id="PS50075"/>
    </source>
</evidence>
<dbReference type="InterPro" id="IPR020845">
    <property type="entry name" value="AMP-binding_CS"/>
</dbReference>
<gene>
    <name evidence="5" type="ORF">ACFPEN_30785</name>
</gene>
<keyword evidence="3" id="KW-0597">Phosphoprotein</keyword>
<keyword evidence="6" id="KW-1185">Reference proteome</keyword>
<comment type="caution">
    <text evidence="5">The sequence shown here is derived from an EMBL/GenBank/DDBJ whole genome shotgun (WGS) entry which is preliminary data.</text>
</comment>
<dbReference type="InterPro" id="IPR001242">
    <property type="entry name" value="Condensation_dom"/>
</dbReference>
<dbReference type="Pfam" id="PF00668">
    <property type="entry name" value="Condensation"/>
    <property type="match status" value="2"/>
</dbReference>
<dbReference type="PANTHER" id="PTHR45527">
    <property type="entry name" value="NONRIBOSOMAL PEPTIDE SYNTHETASE"/>
    <property type="match status" value="1"/>
</dbReference>
<comment type="cofactor">
    <cofactor evidence="1">
        <name>pantetheine 4'-phosphate</name>
        <dbReference type="ChEBI" id="CHEBI:47942"/>
    </cofactor>
</comment>
<dbReference type="Gene3D" id="3.40.50.980">
    <property type="match status" value="4"/>
</dbReference>
<dbReference type="SUPFAM" id="SSF56801">
    <property type="entry name" value="Acetyl-CoA synthetase-like"/>
    <property type="match status" value="2"/>
</dbReference>
<reference evidence="6" key="1">
    <citation type="journal article" date="2019" name="Int. J. Syst. Evol. Microbiol.">
        <title>The Global Catalogue of Microorganisms (GCM) 10K type strain sequencing project: providing services to taxonomists for standard genome sequencing and annotation.</title>
        <authorList>
            <consortium name="The Broad Institute Genomics Platform"/>
            <consortium name="The Broad Institute Genome Sequencing Center for Infectious Disease"/>
            <person name="Wu L."/>
            <person name="Ma J."/>
        </authorList>
    </citation>
    <scope>NUCLEOTIDE SEQUENCE [LARGE SCALE GENOMIC DNA]</scope>
    <source>
        <strain evidence="6">CECT 8064</strain>
    </source>
</reference>
<dbReference type="InterPro" id="IPR045851">
    <property type="entry name" value="AMP-bd_C_sf"/>
</dbReference>
<dbReference type="Gene3D" id="3.30.559.10">
    <property type="entry name" value="Chloramphenicol acetyltransferase-like domain"/>
    <property type="match status" value="2"/>
</dbReference>
<dbReference type="Pfam" id="PF13193">
    <property type="entry name" value="AMP-binding_C"/>
    <property type="match status" value="2"/>
</dbReference>
<dbReference type="InterPro" id="IPR036736">
    <property type="entry name" value="ACP-like_sf"/>
</dbReference>
<accession>A0ABV9BTE7</accession>